<reference evidence="2 3" key="1">
    <citation type="journal article" date="2020" name="Biotechnol. Biofuels">
        <title>New insights from the biogas microbiome by comprehensive genome-resolved metagenomics of nearly 1600 species originating from multiple anaerobic digesters.</title>
        <authorList>
            <person name="Campanaro S."/>
            <person name="Treu L."/>
            <person name="Rodriguez-R L.M."/>
            <person name="Kovalovszki A."/>
            <person name="Ziels R.M."/>
            <person name="Maus I."/>
            <person name="Zhu X."/>
            <person name="Kougias P.G."/>
            <person name="Basile A."/>
            <person name="Luo G."/>
            <person name="Schluter A."/>
            <person name="Konstantinidis K.T."/>
            <person name="Angelidaki I."/>
        </authorList>
    </citation>
    <scope>NUCLEOTIDE SEQUENCE [LARGE SCALE GENOMIC DNA]</scope>
    <source>
        <strain evidence="2">AS27yjCOA_165</strain>
    </source>
</reference>
<evidence type="ECO:0000256" key="1">
    <source>
        <dbReference type="SAM" id="Phobius"/>
    </source>
</evidence>
<keyword evidence="1" id="KW-0472">Membrane</keyword>
<keyword evidence="1" id="KW-0812">Transmembrane</keyword>
<gene>
    <name evidence="2" type="ORF">GYA27_03025</name>
</gene>
<organism evidence="2 3">
    <name type="scientific">candidate division WWE3 bacterium</name>
    <dbReference type="NCBI Taxonomy" id="2053526"/>
    <lineage>
        <taxon>Bacteria</taxon>
        <taxon>Katanobacteria</taxon>
    </lineage>
</organism>
<dbReference type="EMBL" id="JAAZNL010000032">
    <property type="protein sequence ID" value="NMB70146.1"/>
    <property type="molecule type" value="Genomic_DNA"/>
</dbReference>
<dbReference type="AlphaFoldDB" id="A0A7X9HH91"/>
<evidence type="ECO:0000313" key="2">
    <source>
        <dbReference type="EMBL" id="NMB70146.1"/>
    </source>
</evidence>
<proteinExistence type="predicted"/>
<sequence>MTKKKGFLFLSFIPVALIVVIILVTGYLLLADDLKFPIFDNKPKIRRLEGFPQNVYTDKQLEKMRIVIKNDEELNNFLNQIDSTGLLTLKEKINYEKEYLVAVTSPNRNIENHSIRIKKLYEDANDKKLIVSVHEIFPAEECQVISDPHISVDLVAVNKLDYQFDFEKVTDTIPCKR</sequence>
<dbReference type="Proteomes" id="UP000526033">
    <property type="component" value="Unassembled WGS sequence"/>
</dbReference>
<protein>
    <submittedName>
        <fullName evidence="2">Uncharacterized protein</fullName>
    </submittedName>
</protein>
<comment type="caution">
    <text evidence="2">The sequence shown here is derived from an EMBL/GenBank/DDBJ whole genome shotgun (WGS) entry which is preliminary data.</text>
</comment>
<evidence type="ECO:0000313" key="3">
    <source>
        <dbReference type="Proteomes" id="UP000526033"/>
    </source>
</evidence>
<accession>A0A7X9HH91</accession>
<feature type="transmembrane region" description="Helical" evidence="1">
    <location>
        <begin position="7"/>
        <end position="30"/>
    </location>
</feature>
<keyword evidence="1" id="KW-1133">Transmembrane helix</keyword>
<name>A0A7X9HH91_UNCKA</name>